<feature type="region of interest" description="Disordered" evidence="1">
    <location>
        <begin position="383"/>
        <end position="431"/>
    </location>
</feature>
<dbReference type="Proteomes" id="UP000037510">
    <property type="component" value="Unassembled WGS sequence"/>
</dbReference>
<comment type="caution">
    <text evidence="2">The sequence shown here is derived from an EMBL/GenBank/DDBJ whole genome shotgun (WGS) entry which is preliminary data.</text>
</comment>
<feature type="region of interest" description="Disordered" evidence="1">
    <location>
        <begin position="105"/>
        <end position="183"/>
    </location>
</feature>
<feature type="region of interest" description="Disordered" evidence="1">
    <location>
        <begin position="260"/>
        <end position="321"/>
    </location>
</feature>
<protein>
    <submittedName>
        <fullName evidence="2">Uncharacterized protein</fullName>
    </submittedName>
</protein>
<accession>A0A0L7LGY4</accession>
<organism evidence="2 3">
    <name type="scientific">Operophtera brumata</name>
    <name type="common">Winter moth</name>
    <name type="synonym">Phalaena brumata</name>
    <dbReference type="NCBI Taxonomy" id="104452"/>
    <lineage>
        <taxon>Eukaryota</taxon>
        <taxon>Metazoa</taxon>
        <taxon>Ecdysozoa</taxon>
        <taxon>Arthropoda</taxon>
        <taxon>Hexapoda</taxon>
        <taxon>Insecta</taxon>
        <taxon>Pterygota</taxon>
        <taxon>Neoptera</taxon>
        <taxon>Endopterygota</taxon>
        <taxon>Lepidoptera</taxon>
        <taxon>Glossata</taxon>
        <taxon>Ditrysia</taxon>
        <taxon>Geometroidea</taxon>
        <taxon>Geometridae</taxon>
        <taxon>Larentiinae</taxon>
        <taxon>Operophtera</taxon>
    </lineage>
</organism>
<gene>
    <name evidence="2" type="ORF">OBRU01_08760</name>
</gene>
<keyword evidence="3" id="KW-1185">Reference proteome</keyword>
<feature type="compositionally biased region" description="Low complexity" evidence="1">
    <location>
        <begin position="137"/>
        <end position="165"/>
    </location>
</feature>
<dbReference type="AlphaFoldDB" id="A0A0L7LGY4"/>
<evidence type="ECO:0000313" key="3">
    <source>
        <dbReference type="Proteomes" id="UP000037510"/>
    </source>
</evidence>
<evidence type="ECO:0000256" key="1">
    <source>
        <dbReference type="SAM" id="MobiDB-lite"/>
    </source>
</evidence>
<reference evidence="2 3" key="1">
    <citation type="journal article" date="2015" name="Genome Biol. Evol.">
        <title>The genome of winter moth (Operophtera brumata) provides a genomic perspective on sexual dimorphism and phenology.</title>
        <authorList>
            <person name="Derks M.F."/>
            <person name="Smit S."/>
            <person name="Salis L."/>
            <person name="Schijlen E."/>
            <person name="Bossers A."/>
            <person name="Mateman C."/>
            <person name="Pijl A.S."/>
            <person name="de Ridder D."/>
            <person name="Groenen M.A."/>
            <person name="Visser M.E."/>
            <person name="Megens H.J."/>
        </authorList>
    </citation>
    <scope>NUCLEOTIDE SEQUENCE [LARGE SCALE GENOMIC DNA]</scope>
    <source>
        <strain evidence="2">WM2013NL</strain>
        <tissue evidence="2">Head and thorax</tissue>
    </source>
</reference>
<feature type="region of interest" description="Disordered" evidence="1">
    <location>
        <begin position="342"/>
        <end position="364"/>
    </location>
</feature>
<evidence type="ECO:0000313" key="2">
    <source>
        <dbReference type="EMBL" id="KOB74655.1"/>
    </source>
</evidence>
<feature type="compositionally biased region" description="Polar residues" evidence="1">
    <location>
        <begin position="105"/>
        <end position="115"/>
    </location>
</feature>
<sequence>MLDTIKLLTGPRMRLPREYTLRYTTILPPRGRRGGAAMLDTIKLLIGPRMRLPRKPQQTGDVADIDDLQERVTTNLVSHIEELIENDEELVTRIAAFRENHAVESTTGNMRNLVTTSGPPEPELLSETPTPRDTSSPRDTPAPTTTRETSASTTTLVTLAPSTPLETPTPTKPRGTPALRTPRGYSTHRDLPSIFEHFLDQSDLLWDFAGPVMKCARDLDQSDLNNNDNSLCDHVGPVICCSSTQSVHYQFKEKVIADFSSKRQSKPKSTTSVTKSKRRQSELKVSTPTKAEPKRKSSVRSRSKPLTIASPPRCETPDDLPLSMLNRFSETRFKLPLPSFASTRNASNTVAGSSYSDDDDVTYKPPEVRDLYAAGASRDIYVESGTNSDKLAISNDKKSRVSDSQEESPGKRFKKCDPSKANLIKSSKRAS</sequence>
<name>A0A0L7LGY4_OPEBR</name>
<feature type="compositionally biased region" description="Polar residues" evidence="1">
    <location>
        <begin position="342"/>
        <end position="355"/>
    </location>
</feature>
<dbReference type="EMBL" id="JTDY01001173">
    <property type="protein sequence ID" value="KOB74655.1"/>
    <property type="molecule type" value="Genomic_DNA"/>
</dbReference>
<proteinExistence type="predicted"/>